<dbReference type="InterPro" id="IPR016177">
    <property type="entry name" value="DNA-bd_dom_sf"/>
</dbReference>
<gene>
    <name evidence="1" type="ORF">PECAL_4P04900</name>
</gene>
<protein>
    <recommendedName>
        <fullName evidence="3">AP2/ERF domain-containing protein</fullName>
    </recommendedName>
</protein>
<dbReference type="SUPFAM" id="SSF54171">
    <property type="entry name" value="DNA-binding domain"/>
    <property type="match status" value="1"/>
</dbReference>
<accession>A0A8J2SIG2</accession>
<dbReference type="Gene3D" id="3.30.730.10">
    <property type="entry name" value="AP2/ERF domain"/>
    <property type="match status" value="1"/>
</dbReference>
<dbReference type="GO" id="GO:0003677">
    <property type="term" value="F:DNA binding"/>
    <property type="evidence" value="ECO:0007669"/>
    <property type="project" value="InterPro"/>
</dbReference>
<evidence type="ECO:0008006" key="3">
    <source>
        <dbReference type="Google" id="ProtNLM"/>
    </source>
</evidence>
<keyword evidence="2" id="KW-1185">Reference proteome</keyword>
<dbReference type="AlphaFoldDB" id="A0A8J2SIG2"/>
<organism evidence="1 2">
    <name type="scientific">Pelagomonas calceolata</name>
    <dbReference type="NCBI Taxonomy" id="35677"/>
    <lineage>
        <taxon>Eukaryota</taxon>
        <taxon>Sar</taxon>
        <taxon>Stramenopiles</taxon>
        <taxon>Ochrophyta</taxon>
        <taxon>Pelagophyceae</taxon>
        <taxon>Pelagomonadales</taxon>
        <taxon>Pelagomonadaceae</taxon>
        <taxon>Pelagomonas</taxon>
    </lineage>
</organism>
<dbReference type="InterPro" id="IPR036955">
    <property type="entry name" value="AP2/ERF_dom_sf"/>
</dbReference>
<evidence type="ECO:0000313" key="1">
    <source>
        <dbReference type="EMBL" id="CAH0373303.1"/>
    </source>
</evidence>
<reference evidence="1" key="1">
    <citation type="submission" date="2021-11" db="EMBL/GenBank/DDBJ databases">
        <authorList>
            <consortium name="Genoscope - CEA"/>
            <person name="William W."/>
        </authorList>
    </citation>
    <scope>NUCLEOTIDE SEQUENCE</scope>
</reference>
<dbReference type="Proteomes" id="UP000789595">
    <property type="component" value="Unassembled WGS sequence"/>
</dbReference>
<evidence type="ECO:0000313" key="2">
    <source>
        <dbReference type="Proteomes" id="UP000789595"/>
    </source>
</evidence>
<dbReference type="EMBL" id="CAKKNE010000004">
    <property type="protein sequence ID" value="CAH0373303.1"/>
    <property type="molecule type" value="Genomic_DNA"/>
</dbReference>
<name>A0A8J2SIG2_9STRA</name>
<dbReference type="GO" id="GO:0003700">
    <property type="term" value="F:DNA-binding transcription factor activity"/>
    <property type="evidence" value="ECO:0007669"/>
    <property type="project" value="InterPro"/>
</dbReference>
<sequence length="680" mass="75664">MRMATNKSGYTGVSWASRDQVWIAQLVVNKKRVLNETFHDKEAAARAVDDARVRHGKSRVNFPEEARNDGIEGEDEAAAAAFAARRPFEKHWDRLSPAEQRACIRMLEVPEFGRLVLRFTGCACEQGWWGQFIIPLKKYWKAKLEGRVADAAAAEEVLRDRAALQLVAYSRDKAVLVVPSSGLVAARRRMDATSRKVTTNKVAAVRVRAFAEAQESFGPLRARANVKLNVFDDDHRAFEKALYGAEAAAGPQEHVVLYNTENGQVCITGCLLDAALDVDVMAAGGDSLVAVNARVLAIGECVARLQDEALLREDVDATYTRAAEFWETAELRHALARDWYDAFGGGGHVEFTSSVRRLSIVDDKGRWRSWKTLVRKDCLAIDPTSPDCMRQITDLVVRQALRPYQLNVEGQMENVAFGVCEGAPALHRPSGRQCDVISMPVYRSSFVNVRFEGDVTETSIRRSTLEANQPIVNLRFFDAASKATFNNGCYAEVVCSQFELPPAERHVLFANWTRHQFKCDINTAFNQYVTQRLLDLTAERALAGGIEGLDLDAEHETDESPPRRVTLEASIRGWLEVGMHDRKTHKSYYELGVNEGTALRAATSMSRDHALELSTDGFRKVLAEWRGTVAEGVAELVDANLTIEMNEAVLSLLDLYERGELPALDPPGGELEDNPYTTKN</sequence>
<comment type="caution">
    <text evidence="1">The sequence shown here is derived from an EMBL/GenBank/DDBJ whole genome shotgun (WGS) entry which is preliminary data.</text>
</comment>
<proteinExistence type="predicted"/>